<dbReference type="InterPro" id="IPR033315">
    <property type="entry name" value="Fan1-like"/>
</dbReference>
<comment type="caution">
    <text evidence="11">The sequence shown here is derived from an EMBL/GenBank/DDBJ whole genome shotgun (WGS) entry which is preliminary data.</text>
</comment>
<keyword evidence="12" id="KW-1185">Reference proteome</keyword>
<gene>
    <name evidence="11" type="ORF">NliqN6_6044</name>
</gene>
<dbReference type="GO" id="GO:0004528">
    <property type="term" value="F:phosphodiesterase I activity"/>
    <property type="evidence" value="ECO:0007669"/>
    <property type="project" value="UniProtKB-EC"/>
</dbReference>
<evidence type="ECO:0000256" key="1">
    <source>
        <dbReference type="ARBA" id="ARBA00000983"/>
    </source>
</evidence>
<keyword evidence="6 8" id="KW-0460">Magnesium</keyword>
<feature type="region of interest" description="Disordered" evidence="9">
    <location>
        <begin position="147"/>
        <end position="169"/>
    </location>
</feature>
<keyword evidence="8" id="KW-0234">DNA repair</keyword>
<dbReference type="Proteomes" id="UP000620104">
    <property type="component" value="Unassembled WGS sequence"/>
</dbReference>
<dbReference type="GO" id="GO:0005634">
    <property type="term" value="C:nucleus"/>
    <property type="evidence" value="ECO:0007669"/>
    <property type="project" value="UniProtKB-SubCell"/>
</dbReference>
<dbReference type="GO" id="GO:0046872">
    <property type="term" value="F:metal ion binding"/>
    <property type="evidence" value="ECO:0007669"/>
    <property type="project" value="UniProtKB-KW"/>
</dbReference>
<comment type="function">
    <text evidence="8">Nuclease required for the repair of DNA interstrand cross-links (ICL). Acts as a 5'-3' exonuclease that anchors at a cut end of DNA and cleaves DNA successively at every third nucleotide, allowing to excise an ICL from one strand through flanking incisions.</text>
</comment>
<feature type="region of interest" description="Disordered" evidence="9">
    <location>
        <begin position="1021"/>
        <end position="1151"/>
    </location>
</feature>
<dbReference type="AlphaFoldDB" id="A0A8H3TYW9"/>
<comment type="cofactor">
    <cofactor evidence="8">
        <name>Mg(2+)</name>
        <dbReference type="ChEBI" id="CHEBI:18420"/>
    </cofactor>
    <cofactor evidence="8">
        <name>Mn(2+)</name>
        <dbReference type="ChEBI" id="CHEBI:29035"/>
    </cofactor>
</comment>
<sequence>MSSVAARIAAAQAERDLSEAPVDIFHAFTSSPASQLDKDQQDEQEDEEEVGEPGGGRISMYVRIVHEMFETVLEGEDYLFTAHERAVLRKFLALQYEPKYLLTRLLLRKTNKIFSHNELSVKYSSELGEDNVATFMDILTSKLNFQGDESLGGENPASGSGHPDSHVHQPDRFFTADELADLQLIQTTPETEKEEETDIKGVKAQPVEPPSGSRKTVIKGKTKVPMPANDSSNPIVLESSDEEVVVVETKAAAGVGPSKRPQIDIKTITTGLSKEEEAKDPELAKAIRLSKYEAFKRTMASTEVSGKSGNGNSTHKEMKPPAEGKMILGKGKAPVTNYAPPIDTTDDEFYRLKEGDTEDITAFARGSSEMSVEEMIRHLNMAELTMIAKELKCWKSKFTRPEIITALLSSASKQTRLSFAVTPDLASPSRFRNMSRTSSMPTPAKSRQTTLAFTPKHAHSFSGASKHEDSLSTPGSRQPVKAGGRSPVSPQTGRTILYDKIVAALGGRAIQVSIAFRRLIWRVNLVFYRSTITPSSGVAKSLMLPEILTSSQKRNYPDINARRSTIWPSREALLEYERALELEAIVDESLGEQNHSTGAWVGPSGFGFGTKGGRLEGARRVRKVWEGVWDRWKLAARRASSDTRAAGSRHVLDRFTLGHILTRVVSKGATALGILHEYDLECQVLRSLLEQRVWRRGKRGAWYDRLALVLMTHYGGDVDKKREAVLVCHEGLTDPDTHLIYRPRLSRRLKRLEKQLDLPPDERHVCEAELSVSEKRHLKAERLDNHARSHRRSTVASMDDDEAVPIFDRTGGKTLWQGRDDEVGVEHWVLEWWEDRGYKGFHSEASILTTLFGLLFWPILYMDIPGAFETPYQLAPLDLGDDSFYRSRQADIEERLQQMTSTTKAIRLLRETDEVERERGTLAIGVDWTYERADLEEIIKCMGGQSLSILCRMFCEEYGHRASGVPDLIVWNIEEKKCRFVEVKSPNDHLSETQKVWISVMQSAGVDVEVCHVGEASPEEIAKRKRQRTNNGGWGKQRDYDYGNESDMQEPDEDEDDDSKDRDQWRYEDGDEARSNWKGEGRLYRKSELEEDAGSEMENARENKENFRVAPERSRSAGAKANSRPVKRKASSLSKTSSLEMRGGMCAPIEL</sequence>
<evidence type="ECO:0000256" key="9">
    <source>
        <dbReference type="SAM" id="MobiDB-lite"/>
    </source>
</evidence>
<proteinExistence type="inferred from homology"/>
<dbReference type="OrthoDB" id="258143at2759"/>
<accession>A0A8H3TYW9</accession>
<dbReference type="GO" id="GO:0008409">
    <property type="term" value="F:5'-3' exonuclease activity"/>
    <property type="evidence" value="ECO:0007669"/>
    <property type="project" value="TreeGrafter"/>
</dbReference>
<feature type="region of interest" description="Disordered" evidence="9">
    <location>
        <begin position="29"/>
        <end position="55"/>
    </location>
</feature>
<keyword evidence="7 8" id="KW-0464">Manganese</keyword>
<feature type="compositionally biased region" description="Polar residues" evidence="9">
    <location>
        <begin position="430"/>
        <end position="452"/>
    </location>
</feature>
<comment type="similarity">
    <text evidence="2 8">Belongs to the FAN1 family.</text>
</comment>
<dbReference type="PANTHER" id="PTHR15749">
    <property type="entry name" value="FANCONI-ASSOCIATED NUCLEASE 1"/>
    <property type="match status" value="1"/>
</dbReference>
<evidence type="ECO:0000259" key="10">
    <source>
        <dbReference type="SMART" id="SM00990"/>
    </source>
</evidence>
<keyword evidence="8" id="KW-0539">Nucleus</keyword>
<dbReference type="Pfam" id="PF21170">
    <property type="entry name" value="FAN1_TPR"/>
    <property type="match status" value="1"/>
</dbReference>
<keyword evidence="4 8" id="KW-0479">Metal-binding</keyword>
<dbReference type="CDD" id="cd22326">
    <property type="entry name" value="FAN1-like"/>
    <property type="match status" value="1"/>
</dbReference>
<dbReference type="PANTHER" id="PTHR15749:SF4">
    <property type="entry name" value="FANCONI-ASSOCIATED NUCLEASE 1"/>
    <property type="match status" value="1"/>
</dbReference>
<name>A0A8H3TYW9_9TREE</name>
<feature type="domain" description="VRR-NUC" evidence="10">
    <location>
        <begin position="900"/>
        <end position="1015"/>
    </location>
</feature>
<dbReference type="EC" id="3.1.4.1" evidence="8"/>
<comment type="subcellular location">
    <subcellularLocation>
        <location evidence="8">Nucleus</location>
    </subcellularLocation>
</comment>
<keyword evidence="3 8" id="KW-0540">Nuclease</keyword>
<feature type="compositionally biased region" description="Acidic residues" evidence="9">
    <location>
        <begin position="1042"/>
        <end position="1058"/>
    </location>
</feature>
<evidence type="ECO:0000256" key="6">
    <source>
        <dbReference type="ARBA" id="ARBA00022842"/>
    </source>
</evidence>
<feature type="compositionally biased region" description="Basic and acidic residues" evidence="9">
    <location>
        <begin position="1098"/>
        <end position="1115"/>
    </location>
</feature>
<keyword evidence="8" id="KW-0227">DNA damage</keyword>
<dbReference type="InterPro" id="IPR049126">
    <property type="entry name" value="FAN1-like_TPR"/>
</dbReference>
<organism evidence="11 12">
    <name type="scientific">Naganishia liquefaciens</name>
    <dbReference type="NCBI Taxonomy" id="104408"/>
    <lineage>
        <taxon>Eukaryota</taxon>
        <taxon>Fungi</taxon>
        <taxon>Dikarya</taxon>
        <taxon>Basidiomycota</taxon>
        <taxon>Agaricomycotina</taxon>
        <taxon>Tremellomycetes</taxon>
        <taxon>Filobasidiales</taxon>
        <taxon>Filobasidiaceae</taxon>
        <taxon>Naganishia</taxon>
    </lineage>
</organism>
<evidence type="ECO:0000313" key="11">
    <source>
        <dbReference type="EMBL" id="GHJ89642.1"/>
    </source>
</evidence>
<feature type="region of interest" description="Disordered" evidence="9">
    <location>
        <begin position="188"/>
        <end position="218"/>
    </location>
</feature>
<dbReference type="Gene3D" id="3.40.1350.10">
    <property type="match status" value="1"/>
</dbReference>
<evidence type="ECO:0000256" key="5">
    <source>
        <dbReference type="ARBA" id="ARBA00022801"/>
    </source>
</evidence>
<dbReference type="GO" id="GO:0017108">
    <property type="term" value="F:5'-flap endonuclease activity"/>
    <property type="evidence" value="ECO:0007669"/>
    <property type="project" value="TreeGrafter"/>
</dbReference>
<feature type="compositionally biased region" description="Acidic residues" evidence="9">
    <location>
        <begin position="42"/>
        <end position="51"/>
    </location>
</feature>
<dbReference type="EMBL" id="BLZA01000049">
    <property type="protein sequence ID" value="GHJ89642.1"/>
    <property type="molecule type" value="Genomic_DNA"/>
</dbReference>
<feature type="compositionally biased region" description="Basic and acidic residues" evidence="9">
    <location>
        <begin position="1059"/>
        <end position="1088"/>
    </location>
</feature>
<evidence type="ECO:0000256" key="2">
    <source>
        <dbReference type="ARBA" id="ARBA00005533"/>
    </source>
</evidence>
<protein>
    <recommendedName>
        <fullName evidence="8">Fanconi-associated nuclease</fullName>
        <ecNumber evidence="8">3.1.4.1</ecNumber>
    </recommendedName>
</protein>
<dbReference type="SMART" id="SM00990">
    <property type="entry name" value="VRR_NUC"/>
    <property type="match status" value="1"/>
</dbReference>
<dbReference type="InterPro" id="IPR014883">
    <property type="entry name" value="VRR_NUC"/>
</dbReference>
<evidence type="ECO:0000256" key="4">
    <source>
        <dbReference type="ARBA" id="ARBA00022723"/>
    </source>
</evidence>
<evidence type="ECO:0000313" key="12">
    <source>
        <dbReference type="Proteomes" id="UP000620104"/>
    </source>
</evidence>
<feature type="region of interest" description="Disordered" evidence="9">
    <location>
        <begin position="430"/>
        <end position="491"/>
    </location>
</feature>
<dbReference type="GO" id="GO:0070336">
    <property type="term" value="F:flap-structured DNA binding"/>
    <property type="evidence" value="ECO:0007669"/>
    <property type="project" value="TreeGrafter"/>
</dbReference>
<dbReference type="InterPro" id="IPR049132">
    <property type="entry name" value="FAN1-like_euk"/>
</dbReference>
<evidence type="ECO:0000256" key="7">
    <source>
        <dbReference type="ARBA" id="ARBA00023211"/>
    </source>
</evidence>
<dbReference type="Pfam" id="PF08774">
    <property type="entry name" value="VRR_NUC"/>
    <property type="match status" value="1"/>
</dbReference>
<dbReference type="InterPro" id="IPR011856">
    <property type="entry name" value="tRNA_endonuc-like_dom_sf"/>
</dbReference>
<dbReference type="GO" id="GO:0036297">
    <property type="term" value="P:interstrand cross-link repair"/>
    <property type="evidence" value="ECO:0007669"/>
    <property type="project" value="InterPro"/>
</dbReference>
<evidence type="ECO:0000256" key="3">
    <source>
        <dbReference type="ARBA" id="ARBA00022722"/>
    </source>
</evidence>
<reference evidence="11" key="1">
    <citation type="submission" date="2020-07" db="EMBL/GenBank/DDBJ databases">
        <title>Draft Genome Sequence of a Deep-Sea Yeast, Naganishia (Cryptococcus) liquefaciens strain N6.</title>
        <authorList>
            <person name="Han Y.W."/>
            <person name="Kajitani R."/>
            <person name="Morimoto H."/>
            <person name="Parhat M."/>
            <person name="Tsubouchi H."/>
            <person name="Bakenova O."/>
            <person name="Ogata M."/>
            <person name="Argunhan B."/>
            <person name="Aoki R."/>
            <person name="Kajiwara S."/>
            <person name="Itoh T."/>
            <person name="Iwasaki H."/>
        </authorList>
    </citation>
    <scope>NUCLEOTIDE SEQUENCE</scope>
    <source>
        <strain evidence="11">N6</strain>
    </source>
</reference>
<keyword evidence="5 8" id="KW-0378">Hydrolase</keyword>
<evidence type="ECO:0000256" key="8">
    <source>
        <dbReference type="RuleBase" id="RU365033"/>
    </source>
</evidence>
<comment type="catalytic activity">
    <reaction evidence="1 8">
        <text>Hydrolytically removes 5'-nucleotides successively from the 3'-hydroxy termini of 3'-hydroxy-terminated oligonucleotides.</text>
        <dbReference type="EC" id="3.1.4.1"/>
    </reaction>
</comment>